<dbReference type="AlphaFoldDB" id="A0A811RDB3"/>
<dbReference type="EMBL" id="CAJGYO010000014">
    <property type="protein sequence ID" value="CAD6268256.1"/>
    <property type="molecule type" value="Genomic_DNA"/>
</dbReference>
<dbReference type="SUPFAM" id="SSF50978">
    <property type="entry name" value="WD40 repeat-like"/>
    <property type="match status" value="1"/>
</dbReference>
<keyword evidence="4" id="KW-1185">Reference proteome</keyword>
<dbReference type="GO" id="GO:0006886">
    <property type="term" value="P:intracellular protein transport"/>
    <property type="evidence" value="ECO:0007669"/>
    <property type="project" value="TreeGrafter"/>
</dbReference>
<evidence type="ECO:0000313" key="4">
    <source>
        <dbReference type="Proteomes" id="UP000604825"/>
    </source>
</evidence>
<dbReference type="Proteomes" id="UP000604825">
    <property type="component" value="Unassembled WGS sequence"/>
</dbReference>
<evidence type="ECO:0000313" key="3">
    <source>
        <dbReference type="EMBL" id="CAD6268256.1"/>
    </source>
</evidence>
<dbReference type="InterPro" id="IPR015943">
    <property type="entry name" value="WD40/YVTN_repeat-like_dom_sf"/>
</dbReference>
<dbReference type="InterPro" id="IPR050844">
    <property type="entry name" value="Coatomer_complex_subunit"/>
</dbReference>
<reference evidence="3" key="1">
    <citation type="submission" date="2020-10" db="EMBL/GenBank/DDBJ databases">
        <authorList>
            <person name="Han B."/>
            <person name="Lu T."/>
            <person name="Zhao Q."/>
            <person name="Huang X."/>
            <person name="Zhao Y."/>
        </authorList>
    </citation>
    <scope>NUCLEOTIDE SEQUENCE</scope>
</reference>
<accession>A0A811RDB3</accession>
<dbReference type="InterPro" id="IPR036322">
    <property type="entry name" value="WD40_repeat_dom_sf"/>
</dbReference>
<dbReference type="GO" id="GO:0030126">
    <property type="term" value="C:COPI vesicle coat"/>
    <property type="evidence" value="ECO:0007669"/>
    <property type="project" value="TreeGrafter"/>
</dbReference>
<protein>
    <submittedName>
        <fullName evidence="3">Uncharacterized protein</fullName>
    </submittedName>
</protein>
<dbReference type="PANTHER" id="PTHR19876">
    <property type="entry name" value="COATOMER"/>
    <property type="match status" value="1"/>
</dbReference>
<proteinExistence type="predicted"/>
<dbReference type="GO" id="GO:0006890">
    <property type="term" value="P:retrograde vesicle-mediated transport, Golgi to endoplasmic reticulum"/>
    <property type="evidence" value="ECO:0007669"/>
    <property type="project" value="TreeGrafter"/>
</dbReference>
<keyword evidence="2" id="KW-0677">Repeat</keyword>
<comment type="caution">
    <text evidence="3">The sequence shown here is derived from an EMBL/GenBank/DDBJ whole genome shotgun (WGS) entry which is preliminary data.</text>
</comment>
<dbReference type="GO" id="GO:0006888">
    <property type="term" value="P:endoplasmic reticulum to Golgi vesicle-mediated transport"/>
    <property type="evidence" value="ECO:0007669"/>
    <property type="project" value="TreeGrafter"/>
</dbReference>
<dbReference type="GO" id="GO:0006891">
    <property type="term" value="P:intra-Golgi vesicle-mediated transport"/>
    <property type="evidence" value="ECO:0007669"/>
    <property type="project" value="TreeGrafter"/>
</dbReference>
<keyword evidence="1" id="KW-0853">WD repeat</keyword>
<dbReference type="Gene3D" id="2.130.10.10">
    <property type="entry name" value="YVTN repeat-like/Quinoprotein amine dehydrogenase"/>
    <property type="match status" value="1"/>
</dbReference>
<gene>
    <name evidence="3" type="ORF">NCGR_LOCUS51561</name>
</gene>
<organism evidence="3 4">
    <name type="scientific">Miscanthus lutarioriparius</name>
    <dbReference type="NCBI Taxonomy" id="422564"/>
    <lineage>
        <taxon>Eukaryota</taxon>
        <taxon>Viridiplantae</taxon>
        <taxon>Streptophyta</taxon>
        <taxon>Embryophyta</taxon>
        <taxon>Tracheophyta</taxon>
        <taxon>Spermatophyta</taxon>
        <taxon>Magnoliopsida</taxon>
        <taxon>Liliopsida</taxon>
        <taxon>Poales</taxon>
        <taxon>Poaceae</taxon>
        <taxon>PACMAD clade</taxon>
        <taxon>Panicoideae</taxon>
        <taxon>Andropogonodae</taxon>
        <taxon>Andropogoneae</taxon>
        <taxon>Saccharinae</taxon>
        <taxon>Miscanthus</taxon>
    </lineage>
</organism>
<evidence type="ECO:0000256" key="2">
    <source>
        <dbReference type="ARBA" id="ARBA00022737"/>
    </source>
</evidence>
<name>A0A811RDB3_9POAL</name>
<sequence>MGVHSCTSTLSSSAFSSRPKRVRTPCSLNLINRTDGYANYWVIPQFPEIYSIDKLSFILGPMSTGTLNVTMGRELKDLVSCIGNEPEILKLVEELGEDVHSAIVAAVDCQPRERSSPPKTVSSVSFTSLGAIDVHPTKPWILAGGNNYLTIWDQNEEATVFALDVNEEGSTVPRLGIVAVIFIPRKQWFVTTDDAGYVQVYSCETWQRIKTFRVTSTSHSHSFVMSMAIHPIPTHTCYWRVLTACSSSGTGTRAGPVLKKFAHPLTVQP</sequence>
<evidence type="ECO:0000256" key="1">
    <source>
        <dbReference type="ARBA" id="ARBA00022574"/>
    </source>
</evidence>
<dbReference type="PANTHER" id="PTHR19876:SF68">
    <property type="entry name" value="COATOMER SUBUNIT BETA'-2"/>
    <property type="match status" value="1"/>
</dbReference>